<keyword evidence="6 12" id="KW-0915">Sodium</keyword>
<comment type="subcellular location">
    <subcellularLocation>
        <location evidence="1 12">Cell membrane</location>
        <topology evidence="1 12">Multi-pass membrane protein</topology>
    </subcellularLocation>
</comment>
<dbReference type="HAMAP" id="MF_00454">
    <property type="entry name" value="FluC"/>
    <property type="match status" value="1"/>
</dbReference>
<dbReference type="GO" id="GO:0140114">
    <property type="term" value="P:cellular detoxification of fluoride"/>
    <property type="evidence" value="ECO:0007669"/>
    <property type="project" value="UniProtKB-UniRule"/>
</dbReference>
<gene>
    <name evidence="12" type="primary">fluC</name>
    <name evidence="12" type="synonym">crcB</name>
    <name evidence="13" type="ORF">SAMN06265370_10971</name>
</gene>
<keyword evidence="2 12" id="KW-1003">Cell membrane</keyword>
<dbReference type="NCBIfam" id="TIGR00494">
    <property type="entry name" value="crcB"/>
    <property type="match status" value="1"/>
</dbReference>
<evidence type="ECO:0000256" key="11">
    <source>
        <dbReference type="ARBA" id="ARBA00035585"/>
    </source>
</evidence>
<evidence type="ECO:0000256" key="7">
    <source>
        <dbReference type="ARBA" id="ARBA00023065"/>
    </source>
</evidence>
<dbReference type="GO" id="GO:0062054">
    <property type="term" value="F:fluoride channel activity"/>
    <property type="evidence" value="ECO:0007669"/>
    <property type="project" value="UniProtKB-UniRule"/>
</dbReference>
<dbReference type="PANTHER" id="PTHR28259">
    <property type="entry name" value="FLUORIDE EXPORT PROTEIN 1-RELATED"/>
    <property type="match status" value="1"/>
</dbReference>
<keyword evidence="5 12" id="KW-1133">Transmembrane helix</keyword>
<keyword evidence="9 12" id="KW-0407">Ion channel</keyword>
<keyword evidence="7 12" id="KW-0406">Ion transport</keyword>
<evidence type="ECO:0000256" key="5">
    <source>
        <dbReference type="ARBA" id="ARBA00022989"/>
    </source>
</evidence>
<feature type="transmembrane region" description="Helical" evidence="12">
    <location>
        <begin position="68"/>
        <end position="86"/>
    </location>
</feature>
<dbReference type="InterPro" id="IPR003691">
    <property type="entry name" value="FluC"/>
</dbReference>
<comment type="function">
    <text evidence="12">Fluoride-specific ion channel. Important for reducing fluoride concentration in the cell, thus reducing its toxicity.</text>
</comment>
<comment type="activity regulation">
    <text evidence="12">Na(+) is not transported, but it plays an essential structural role and its presence is essential for fluoride channel function.</text>
</comment>
<evidence type="ECO:0000256" key="9">
    <source>
        <dbReference type="ARBA" id="ARBA00023303"/>
    </source>
</evidence>
<feature type="transmembrane region" description="Helical" evidence="12">
    <location>
        <begin position="43"/>
        <end position="61"/>
    </location>
</feature>
<evidence type="ECO:0000256" key="6">
    <source>
        <dbReference type="ARBA" id="ARBA00023053"/>
    </source>
</evidence>
<evidence type="ECO:0000313" key="13">
    <source>
        <dbReference type="EMBL" id="SNR53945.1"/>
    </source>
</evidence>
<dbReference type="AlphaFoldDB" id="A0A238X4K0"/>
<keyword evidence="3" id="KW-0997">Cell inner membrane</keyword>
<keyword evidence="14" id="KW-1185">Reference proteome</keyword>
<keyword evidence="12" id="KW-0813">Transport</keyword>
<accession>A0A238X4K0</accession>
<dbReference type="GO" id="GO:0005886">
    <property type="term" value="C:plasma membrane"/>
    <property type="evidence" value="ECO:0007669"/>
    <property type="project" value="UniProtKB-SubCell"/>
</dbReference>
<keyword evidence="4 12" id="KW-0812">Transmembrane</keyword>
<protein>
    <recommendedName>
        <fullName evidence="12">Fluoride-specific ion channel FluC</fullName>
    </recommendedName>
</protein>
<evidence type="ECO:0000256" key="10">
    <source>
        <dbReference type="ARBA" id="ARBA00035120"/>
    </source>
</evidence>
<dbReference type="Pfam" id="PF02537">
    <property type="entry name" value="CRCB"/>
    <property type="match status" value="1"/>
</dbReference>
<feature type="binding site" evidence="12">
    <location>
        <position position="78"/>
    </location>
    <ligand>
        <name>Na(+)</name>
        <dbReference type="ChEBI" id="CHEBI:29101"/>
        <note>structural</note>
    </ligand>
</feature>
<dbReference type="NCBIfam" id="NF010791">
    <property type="entry name" value="PRK14195.1"/>
    <property type="match status" value="1"/>
</dbReference>
<evidence type="ECO:0000313" key="14">
    <source>
        <dbReference type="Proteomes" id="UP000198417"/>
    </source>
</evidence>
<evidence type="ECO:0000256" key="2">
    <source>
        <dbReference type="ARBA" id="ARBA00022475"/>
    </source>
</evidence>
<evidence type="ECO:0000256" key="1">
    <source>
        <dbReference type="ARBA" id="ARBA00004651"/>
    </source>
</evidence>
<evidence type="ECO:0000256" key="12">
    <source>
        <dbReference type="HAMAP-Rule" id="MF_00454"/>
    </source>
</evidence>
<keyword evidence="12" id="KW-0479">Metal-binding</keyword>
<comment type="catalytic activity">
    <reaction evidence="11">
        <text>fluoride(in) = fluoride(out)</text>
        <dbReference type="Rhea" id="RHEA:76159"/>
        <dbReference type="ChEBI" id="CHEBI:17051"/>
    </reaction>
    <physiologicalReaction direction="left-to-right" evidence="11">
        <dbReference type="Rhea" id="RHEA:76160"/>
    </physiologicalReaction>
</comment>
<evidence type="ECO:0000256" key="3">
    <source>
        <dbReference type="ARBA" id="ARBA00022519"/>
    </source>
</evidence>
<dbReference type="GO" id="GO:0046872">
    <property type="term" value="F:metal ion binding"/>
    <property type="evidence" value="ECO:0007669"/>
    <property type="project" value="UniProtKB-KW"/>
</dbReference>
<name>A0A238X4K0_9RHOB</name>
<reference evidence="13 14" key="1">
    <citation type="submission" date="2017-06" db="EMBL/GenBank/DDBJ databases">
        <authorList>
            <person name="Kim H.J."/>
            <person name="Triplett B.A."/>
        </authorList>
    </citation>
    <scope>NUCLEOTIDE SEQUENCE [LARGE SCALE GENOMIC DNA]</scope>
    <source>
        <strain evidence="13 14">DSM 29052</strain>
    </source>
</reference>
<organism evidence="13 14">
    <name type="scientific">Puniceibacterium sediminis</name>
    <dbReference type="NCBI Taxonomy" id="1608407"/>
    <lineage>
        <taxon>Bacteria</taxon>
        <taxon>Pseudomonadati</taxon>
        <taxon>Pseudomonadota</taxon>
        <taxon>Alphaproteobacteria</taxon>
        <taxon>Rhodobacterales</taxon>
        <taxon>Paracoccaceae</taxon>
        <taxon>Puniceibacterium</taxon>
    </lineage>
</organism>
<sequence>MHRYMVFTLLQVALGGALGASSRYLTGLATIRLIGPGFPWGTLTVNVVGSFLMGIVVVVLAQTVGNRYAPLLMTGFLGGFTTFSAFSLDAVTLYERGALGLAAGYVLASVILSLLALMAGLLVARGILA</sequence>
<feature type="binding site" evidence="12">
    <location>
        <position position="81"/>
    </location>
    <ligand>
        <name>Na(+)</name>
        <dbReference type="ChEBI" id="CHEBI:29101"/>
        <note>structural</note>
    </ligand>
</feature>
<dbReference type="EMBL" id="FZNN01000009">
    <property type="protein sequence ID" value="SNR53945.1"/>
    <property type="molecule type" value="Genomic_DNA"/>
</dbReference>
<dbReference type="NCBIfam" id="NF010805">
    <property type="entry name" value="PRK14209.1"/>
    <property type="match status" value="1"/>
</dbReference>
<evidence type="ECO:0000256" key="4">
    <source>
        <dbReference type="ARBA" id="ARBA00022692"/>
    </source>
</evidence>
<dbReference type="PANTHER" id="PTHR28259:SF1">
    <property type="entry name" value="FLUORIDE EXPORT PROTEIN 1-RELATED"/>
    <property type="match status" value="1"/>
</dbReference>
<comment type="similarity">
    <text evidence="10 12">Belongs to the fluoride channel Fluc/FEX (TC 1.A.43) family.</text>
</comment>
<feature type="transmembrane region" description="Helical" evidence="12">
    <location>
        <begin position="98"/>
        <end position="124"/>
    </location>
</feature>
<dbReference type="Proteomes" id="UP000198417">
    <property type="component" value="Unassembled WGS sequence"/>
</dbReference>
<evidence type="ECO:0000256" key="8">
    <source>
        <dbReference type="ARBA" id="ARBA00023136"/>
    </source>
</evidence>
<proteinExistence type="inferred from homology"/>
<keyword evidence="8 12" id="KW-0472">Membrane</keyword>